<name>A0A2P6MIS6_ALKUR</name>
<organism evidence="1 2">
    <name type="scientific">Alkalicoccus urumqiensis</name>
    <name type="common">Bacillus urumqiensis</name>
    <dbReference type="NCBI Taxonomy" id="1548213"/>
    <lineage>
        <taxon>Bacteria</taxon>
        <taxon>Bacillati</taxon>
        <taxon>Bacillota</taxon>
        <taxon>Bacilli</taxon>
        <taxon>Bacillales</taxon>
        <taxon>Bacillaceae</taxon>
        <taxon>Alkalicoccus</taxon>
    </lineage>
</organism>
<dbReference type="RefSeq" id="WP_105958358.1">
    <property type="nucleotide sequence ID" value="NZ_PVNS01000004.1"/>
</dbReference>
<sequence length="230" mass="26808">MKQWQEIVQEASQLHIQAHPDNQPVTIRGAAEKLVCVGIGTDAAVFQHMEAPQYALKMYAEDRGYKSRLEEEVYQLLGGSPYFPTCFGRSGPVLVLSFEEGTTFFDCLLQGIVIPEEAVNMVEKAREYVRSCGLNPRDIHLKNILLQPEGTVKVIDVSEFIVAGDDLRWEHLLRGYQEYYAYIQGRPLPHWLLETVRRWYNRRHEDFDSYDDFVRSVLKWTKMRRPPDKR</sequence>
<comment type="caution">
    <text evidence="1">The sequence shown here is derived from an EMBL/GenBank/DDBJ whole genome shotgun (WGS) entry which is preliminary data.</text>
</comment>
<dbReference type="AlphaFoldDB" id="A0A2P6MIS6"/>
<keyword evidence="1" id="KW-0808">Transferase</keyword>
<proteinExistence type="predicted"/>
<keyword evidence="1" id="KW-0723">Serine/threonine-protein kinase</keyword>
<dbReference type="SUPFAM" id="SSF56112">
    <property type="entry name" value="Protein kinase-like (PK-like)"/>
    <property type="match status" value="1"/>
</dbReference>
<dbReference type="InterPro" id="IPR011009">
    <property type="entry name" value="Kinase-like_dom_sf"/>
</dbReference>
<dbReference type="GO" id="GO:0004674">
    <property type="term" value="F:protein serine/threonine kinase activity"/>
    <property type="evidence" value="ECO:0007669"/>
    <property type="project" value="UniProtKB-KW"/>
</dbReference>
<dbReference type="Proteomes" id="UP000243650">
    <property type="component" value="Unassembled WGS sequence"/>
</dbReference>
<evidence type="ECO:0000313" key="1">
    <source>
        <dbReference type="EMBL" id="PRO66168.1"/>
    </source>
</evidence>
<gene>
    <name evidence="1" type="ORF">C6I21_05030</name>
</gene>
<protein>
    <submittedName>
        <fullName evidence="1">Serine/threonine protein kinase</fullName>
    </submittedName>
</protein>
<dbReference type="OrthoDB" id="529320at2"/>
<dbReference type="EMBL" id="PVNS01000004">
    <property type="protein sequence ID" value="PRO66168.1"/>
    <property type="molecule type" value="Genomic_DNA"/>
</dbReference>
<keyword evidence="1" id="KW-0418">Kinase</keyword>
<evidence type="ECO:0000313" key="2">
    <source>
        <dbReference type="Proteomes" id="UP000243650"/>
    </source>
</evidence>
<keyword evidence="2" id="KW-1185">Reference proteome</keyword>
<reference evidence="1 2" key="1">
    <citation type="submission" date="2018-03" db="EMBL/GenBank/DDBJ databases">
        <title>Bacillus urumqiensis sp. nov., a moderately haloalkaliphilic bacterium isolated from a salt lake.</title>
        <authorList>
            <person name="Zhao B."/>
            <person name="Liao Z."/>
        </authorList>
    </citation>
    <scope>NUCLEOTIDE SEQUENCE [LARGE SCALE GENOMIC DNA]</scope>
    <source>
        <strain evidence="1 2">BZ-SZ-XJ18</strain>
    </source>
</reference>
<accession>A0A2P6MIS6</accession>